<evidence type="ECO:0000313" key="2">
    <source>
        <dbReference type="Proteomes" id="UP001633002"/>
    </source>
</evidence>
<reference evidence="1 2" key="1">
    <citation type="submission" date="2024-09" db="EMBL/GenBank/DDBJ databases">
        <title>Chromosome-scale assembly of Riccia sorocarpa.</title>
        <authorList>
            <person name="Paukszto L."/>
        </authorList>
    </citation>
    <scope>NUCLEOTIDE SEQUENCE [LARGE SCALE GENOMIC DNA]</scope>
    <source>
        <strain evidence="1">LP-2024</strain>
        <tissue evidence="1">Aerial parts of the thallus</tissue>
    </source>
</reference>
<comment type="caution">
    <text evidence="1">The sequence shown here is derived from an EMBL/GenBank/DDBJ whole genome shotgun (WGS) entry which is preliminary data.</text>
</comment>
<protein>
    <submittedName>
        <fullName evidence="1">Uncharacterized protein</fullName>
    </submittedName>
</protein>
<dbReference type="Proteomes" id="UP001633002">
    <property type="component" value="Unassembled WGS sequence"/>
</dbReference>
<organism evidence="1 2">
    <name type="scientific">Riccia sorocarpa</name>
    <dbReference type="NCBI Taxonomy" id="122646"/>
    <lineage>
        <taxon>Eukaryota</taxon>
        <taxon>Viridiplantae</taxon>
        <taxon>Streptophyta</taxon>
        <taxon>Embryophyta</taxon>
        <taxon>Marchantiophyta</taxon>
        <taxon>Marchantiopsida</taxon>
        <taxon>Marchantiidae</taxon>
        <taxon>Marchantiales</taxon>
        <taxon>Ricciaceae</taxon>
        <taxon>Riccia</taxon>
    </lineage>
</organism>
<dbReference type="AlphaFoldDB" id="A0ABD3I964"/>
<keyword evidence="2" id="KW-1185">Reference proteome</keyword>
<sequence length="287" mass="33009">MAYIQLRDVFSALRGSSQSASKFTARVKVRIFEASGRAEEVTSLLCGRLRGSWVMMLEVIRSSSGPEMKVVHAERLDVNAVVAEALMLPARVLVDHGWQEEVIKGFASLSLKKERCSLGELATRLLLAEEAFDHTQRGHESLVFVFKGVETELNEARICLVHIREILKMPKKGSRKDAGVVVPRPYYQKVDFDAWTYVRVYPTWDCDRGWTWEDWFKGYAQYYCTYLDCPMQNSRRGAITLHLWTEHEIDADRQHIRKGGIEKWKAKSVPTPTKSKYEMMERANIMA</sequence>
<evidence type="ECO:0000313" key="1">
    <source>
        <dbReference type="EMBL" id="KAL3700238.1"/>
    </source>
</evidence>
<gene>
    <name evidence="1" type="ORF">R1sor_018260</name>
</gene>
<dbReference type="EMBL" id="JBJQOH010000001">
    <property type="protein sequence ID" value="KAL3700238.1"/>
    <property type="molecule type" value="Genomic_DNA"/>
</dbReference>
<accession>A0ABD3I964</accession>
<name>A0ABD3I964_9MARC</name>
<proteinExistence type="predicted"/>